<feature type="transmembrane region" description="Helical" evidence="14">
    <location>
        <begin position="88"/>
        <end position="109"/>
    </location>
</feature>
<feature type="transmembrane region" description="Helical" evidence="14">
    <location>
        <begin position="115"/>
        <end position="136"/>
    </location>
</feature>
<evidence type="ECO:0000256" key="12">
    <source>
        <dbReference type="ARBA" id="ARBA00032932"/>
    </source>
</evidence>
<comment type="subcellular location">
    <subcellularLocation>
        <location evidence="1">Cell membrane</location>
        <topology evidence="1">Multi-pass membrane protein</topology>
    </subcellularLocation>
</comment>
<evidence type="ECO:0000256" key="11">
    <source>
        <dbReference type="ARBA" id="ARBA00032707"/>
    </source>
</evidence>
<keyword evidence="8 14" id="KW-1133">Transmembrane helix</keyword>
<dbReference type="Pfam" id="PF02673">
    <property type="entry name" value="BacA"/>
    <property type="match status" value="1"/>
</dbReference>
<feature type="transmembrane region" description="Helical" evidence="14">
    <location>
        <begin position="251"/>
        <end position="270"/>
    </location>
</feature>
<organism evidence="15 16">
    <name type="scientific">Sorangium atrum</name>
    <dbReference type="NCBI Taxonomy" id="2995308"/>
    <lineage>
        <taxon>Bacteria</taxon>
        <taxon>Pseudomonadati</taxon>
        <taxon>Myxococcota</taxon>
        <taxon>Polyangia</taxon>
        <taxon>Polyangiales</taxon>
        <taxon>Polyangiaceae</taxon>
        <taxon>Sorangium</taxon>
    </lineage>
</organism>
<dbReference type="RefSeq" id="WP_272096795.1">
    <property type="nucleotide sequence ID" value="NZ_JAQNDK010000002.1"/>
</dbReference>
<evidence type="ECO:0000256" key="10">
    <source>
        <dbReference type="ARBA" id="ARBA00023251"/>
    </source>
</evidence>
<evidence type="ECO:0000256" key="8">
    <source>
        <dbReference type="ARBA" id="ARBA00022989"/>
    </source>
</evidence>
<evidence type="ECO:0000256" key="1">
    <source>
        <dbReference type="ARBA" id="ARBA00004651"/>
    </source>
</evidence>
<dbReference type="InterPro" id="IPR003824">
    <property type="entry name" value="UppP"/>
</dbReference>
<evidence type="ECO:0000256" key="2">
    <source>
        <dbReference type="ARBA" id="ARBA00010621"/>
    </source>
</evidence>
<name>A0ABT5C274_9BACT</name>
<keyword evidence="5" id="KW-1003">Cell membrane</keyword>
<dbReference type="Proteomes" id="UP001217485">
    <property type="component" value="Unassembled WGS sequence"/>
</dbReference>
<evidence type="ECO:0000256" key="14">
    <source>
        <dbReference type="SAM" id="Phobius"/>
    </source>
</evidence>
<proteinExistence type="inferred from homology"/>
<feature type="transmembrane region" description="Helical" evidence="14">
    <location>
        <begin position="218"/>
        <end position="239"/>
    </location>
</feature>
<accession>A0ABT5C274</accession>
<keyword evidence="6 14" id="KW-0812">Transmembrane</keyword>
<dbReference type="PANTHER" id="PTHR30622">
    <property type="entry name" value="UNDECAPRENYL-DIPHOSPHATASE"/>
    <property type="match status" value="1"/>
</dbReference>
<evidence type="ECO:0000256" key="7">
    <source>
        <dbReference type="ARBA" id="ARBA00022801"/>
    </source>
</evidence>
<evidence type="ECO:0000256" key="5">
    <source>
        <dbReference type="ARBA" id="ARBA00022475"/>
    </source>
</evidence>
<evidence type="ECO:0000256" key="4">
    <source>
        <dbReference type="ARBA" id="ARBA00021581"/>
    </source>
</evidence>
<comment type="caution">
    <text evidence="15">The sequence shown here is derived from an EMBL/GenBank/DDBJ whole genome shotgun (WGS) entry which is preliminary data.</text>
</comment>
<keyword evidence="10" id="KW-0046">Antibiotic resistance</keyword>
<comment type="catalytic activity">
    <reaction evidence="13">
        <text>di-trans,octa-cis-undecaprenyl diphosphate + H2O = di-trans,octa-cis-undecaprenyl phosphate + phosphate + H(+)</text>
        <dbReference type="Rhea" id="RHEA:28094"/>
        <dbReference type="ChEBI" id="CHEBI:15377"/>
        <dbReference type="ChEBI" id="CHEBI:15378"/>
        <dbReference type="ChEBI" id="CHEBI:43474"/>
        <dbReference type="ChEBI" id="CHEBI:58405"/>
        <dbReference type="ChEBI" id="CHEBI:60392"/>
        <dbReference type="EC" id="3.6.1.27"/>
    </reaction>
</comment>
<reference evidence="15 16" key="1">
    <citation type="submission" date="2023-01" db="EMBL/GenBank/DDBJ databases">
        <title>Minimal conservation of predation-associated metabolite biosynthetic gene clusters underscores biosynthetic potential of Myxococcota including descriptions for ten novel species: Archangium lansinium sp. nov., Myxococcus landrumus sp. nov., Nannocystis bai.</title>
        <authorList>
            <person name="Ahearne A."/>
            <person name="Stevens C."/>
            <person name="Dowd S."/>
        </authorList>
    </citation>
    <scope>NUCLEOTIDE SEQUENCE [LARGE SCALE GENOMIC DNA]</scope>
    <source>
        <strain evidence="15 16">WIWO2</strain>
    </source>
</reference>
<dbReference type="EC" id="3.6.1.27" evidence="3"/>
<evidence type="ECO:0000256" key="13">
    <source>
        <dbReference type="ARBA" id="ARBA00047594"/>
    </source>
</evidence>
<evidence type="ECO:0000256" key="3">
    <source>
        <dbReference type="ARBA" id="ARBA00012374"/>
    </source>
</evidence>
<evidence type="ECO:0000313" key="15">
    <source>
        <dbReference type="EMBL" id="MDC0679793.1"/>
    </source>
</evidence>
<keyword evidence="7" id="KW-0378">Hydrolase</keyword>
<dbReference type="PANTHER" id="PTHR30622:SF2">
    <property type="entry name" value="UNDECAPRENYL-DIPHOSPHATASE"/>
    <property type="match status" value="1"/>
</dbReference>
<comment type="similarity">
    <text evidence="2">Belongs to the UppP family.</text>
</comment>
<keyword evidence="16" id="KW-1185">Reference proteome</keyword>
<sequence length="273" mass="26716">MGLVDVTVLAAVQGAAQALPISATGHGAAARLWLSAADDAWVAAAQALAAAAALALAVRQRLLRALGEGARALARPSLFRASPPARDAAGLALGAAVSLIVAAALRPYVAPWRDAPLAVGLGLLATGAALASTAIAPRRDGRNEADAPSLACALAAGAAHGVAALPGASRIGAALVVLLWLGVRPGRAVELALTLSIPALLASALAEARAFHGPAPGAGAVALGLLAAFVSAAAAASALRALAERRRIGALSLWVVPLGLAMVAYARALHGLA</sequence>
<dbReference type="EMBL" id="JAQNDK010000002">
    <property type="protein sequence ID" value="MDC0679793.1"/>
    <property type="molecule type" value="Genomic_DNA"/>
</dbReference>
<evidence type="ECO:0000313" key="16">
    <source>
        <dbReference type="Proteomes" id="UP001217485"/>
    </source>
</evidence>
<feature type="transmembrane region" description="Helical" evidence="14">
    <location>
        <begin position="188"/>
        <end position="206"/>
    </location>
</feature>
<gene>
    <name evidence="15" type="ORF">POL72_18780</name>
</gene>
<evidence type="ECO:0000256" key="6">
    <source>
        <dbReference type="ARBA" id="ARBA00022692"/>
    </source>
</evidence>
<keyword evidence="9 14" id="KW-0472">Membrane</keyword>
<evidence type="ECO:0000256" key="9">
    <source>
        <dbReference type="ARBA" id="ARBA00023136"/>
    </source>
</evidence>
<protein>
    <recommendedName>
        <fullName evidence="4">Undecaprenyl-diphosphatase</fullName>
        <ecNumber evidence="3">3.6.1.27</ecNumber>
    </recommendedName>
    <alternativeName>
        <fullName evidence="12">Bacitracin resistance protein</fullName>
    </alternativeName>
    <alternativeName>
        <fullName evidence="11">Undecaprenyl pyrophosphate phosphatase</fullName>
    </alternativeName>
</protein>